<evidence type="ECO:0000313" key="10">
    <source>
        <dbReference type="EMBL" id="TCO59919.1"/>
    </source>
</evidence>
<keyword evidence="7 8" id="KW-0408">Iron</keyword>
<name>A0A4R2JSQ8_9PSEU</name>
<feature type="domain" description="VOC" evidence="9">
    <location>
        <begin position="5"/>
        <end position="118"/>
    </location>
</feature>
<proteinExistence type="inferred from homology"/>
<evidence type="ECO:0000259" key="9">
    <source>
        <dbReference type="PROSITE" id="PS51819"/>
    </source>
</evidence>
<dbReference type="Gene3D" id="3.10.180.10">
    <property type="entry name" value="2,3-Dihydroxybiphenyl 1,2-Dioxygenase, domain 1"/>
    <property type="match status" value="2"/>
</dbReference>
<dbReference type="SUPFAM" id="SSF54593">
    <property type="entry name" value="Glyoxalase/Bleomycin resistance protein/Dihydroxybiphenyl dioxygenase"/>
    <property type="match status" value="2"/>
</dbReference>
<feature type="domain" description="VOC" evidence="9">
    <location>
        <begin position="141"/>
        <end position="253"/>
    </location>
</feature>
<dbReference type="InterPro" id="IPR004360">
    <property type="entry name" value="Glyas_Fos-R_dOase_dom"/>
</dbReference>
<evidence type="ECO:0000256" key="5">
    <source>
        <dbReference type="ARBA" id="ARBA00022964"/>
    </source>
</evidence>
<evidence type="ECO:0000256" key="6">
    <source>
        <dbReference type="ARBA" id="ARBA00023002"/>
    </source>
</evidence>
<dbReference type="InterPro" id="IPR037523">
    <property type="entry name" value="VOC_core"/>
</dbReference>
<dbReference type="Proteomes" id="UP000295680">
    <property type="component" value="Unassembled WGS sequence"/>
</dbReference>
<keyword evidence="6 8" id="KW-0560">Oxidoreductase</keyword>
<evidence type="ECO:0000256" key="3">
    <source>
        <dbReference type="ARBA" id="ARBA00022723"/>
    </source>
</evidence>
<dbReference type="PROSITE" id="PS51819">
    <property type="entry name" value="VOC"/>
    <property type="match status" value="2"/>
</dbReference>
<accession>A0A4R2JSQ8</accession>
<keyword evidence="4 8" id="KW-0058">Aromatic hydrocarbons catabolism</keyword>
<gene>
    <name evidence="10" type="ORF">EV192_104763</name>
</gene>
<keyword evidence="11" id="KW-1185">Reference proteome</keyword>
<dbReference type="GO" id="GO:0051213">
    <property type="term" value="F:dioxygenase activity"/>
    <property type="evidence" value="ECO:0007669"/>
    <property type="project" value="UniProtKB-KW"/>
</dbReference>
<reference evidence="10 11" key="1">
    <citation type="submission" date="2019-03" db="EMBL/GenBank/DDBJ databases">
        <title>Genomic Encyclopedia of Type Strains, Phase IV (KMG-IV): sequencing the most valuable type-strain genomes for metagenomic binning, comparative biology and taxonomic classification.</title>
        <authorList>
            <person name="Goeker M."/>
        </authorList>
    </citation>
    <scope>NUCLEOTIDE SEQUENCE [LARGE SCALE GENOMIC DNA]</scope>
    <source>
        <strain evidence="10 11">DSM 45934</strain>
    </source>
</reference>
<dbReference type="GO" id="GO:0008198">
    <property type="term" value="F:ferrous iron binding"/>
    <property type="evidence" value="ECO:0007669"/>
    <property type="project" value="InterPro"/>
</dbReference>
<evidence type="ECO:0000256" key="1">
    <source>
        <dbReference type="ARBA" id="ARBA00001954"/>
    </source>
</evidence>
<dbReference type="InterPro" id="IPR000486">
    <property type="entry name" value="Xdiol_ring_cleave_dOase_1/2"/>
</dbReference>
<evidence type="ECO:0000256" key="4">
    <source>
        <dbReference type="ARBA" id="ARBA00022797"/>
    </source>
</evidence>
<evidence type="ECO:0000256" key="7">
    <source>
        <dbReference type="ARBA" id="ARBA00023004"/>
    </source>
</evidence>
<comment type="similarity">
    <text evidence="2 8">Belongs to the extradiol ring-cleavage dioxygenase family.</text>
</comment>
<evidence type="ECO:0000256" key="2">
    <source>
        <dbReference type="ARBA" id="ARBA00008784"/>
    </source>
</evidence>
<dbReference type="AlphaFoldDB" id="A0A4R2JSQ8"/>
<sequence length="287" mass="31636">MLIRSLAYVGLTTRDLAGWESFAGEVLGLPADRAGDRLLLRMDERIYRFDLRQGEREELAWLGWEVASAADLAEVERSLTAAGLPVHRADDAECADRRLIGMISVRDPAGVRHEIGYGQEADFRPLRLTRPLSGYLTGGFGMGHAVIGVKEYDETLAFLVDGLGFRISDTFGGFIAFLHCNPRHHSIALVHTDEPGLRHIMLETTGLDDVGATIDVCLSRGIVTRTLGRHTNDRAVSFYLSTPSGWEIEYGWGGIEVDSADHSARQLVGPTSLWGHQHLVDNEIRSS</sequence>
<evidence type="ECO:0000256" key="8">
    <source>
        <dbReference type="RuleBase" id="RU000683"/>
    </source>
</evidence>
<keyword evidence="3" id="KW-0479">Metal-binding</keyword>
<dbReference type="CDD" id="cd07237">
    <property type="entry name" value="BphC1-RGP6_C_like"/>
    <property type="match status" value="1"/>
</dbReference>
<dbReference type="OrthoDB" id="6909416at2"/>
<keyword evidence="5 8" id="KW-0223">Dioxygenase</keyword>
<dbReference type="RefSeq" id="WP_132118176.1">
    <property type="nucleotide sequence ID" value="NZ_SLWS01000004.1"/>
</dbReference>
<dbReference type="CDD" id="cd07252">
    <property type="entry name" value="BphC1-RGP6_N_like"/>
    <property type="match status" value="1"/>
</dbReference>
<comment type="caution">
    <text evidence="10">The sequence shown here is derived from an EMBL/GenBank/DDBJ whole genome shotgun (WGS) entry which is preliminary data.</text>
</comment>
<evidence type="ECO:0000313" key="11">
    <source>
        <dbReference type="Proteomes" id="UP000295680"/>
    </source>
</evidence>
<protein>
    <submittedName>
        <fullName evidence="10">Biphenyl-2,3-diol 1,2-dioxygenase</fullName>
    </submittedName>
</protein>
<dbReference type="Pfam" id="PF22632">
    <property type="entry name" value="BphC_D1"/>
    <property type="match status" value="1"/>
</dbReference>
<dbReference type="EMBL" id="SLWS01000004">
    <property type="protein sequence ID" value="TCO59919.1"/>
    <property type="molecule type" value="Genomic_DNA"/>
</dbReference>
<dbReference type="PROSITE" id="PS00082">
    <property type="entry name" value="EXTRADIOL_DIOXYGENAS"/>
    <property type="match status" value="1"/>
</dbReference>
<dbReference type="Pfam" id="PF00903">
    <property type="entry name" value="Glyoxalase"/>
    <property type="match status" value="1"/>
</dbReference>
<organism evidence="10 11">
    <name type="scientific">Actinocrispum wychmicini</name>
    <dbReference type="NCBI Taxonomy" id="1213861"/>
    <lineage>
        <taxon>Bacteria</taxon>
        <taxon>Bacillati</taxon>
        <taxon>Actinomycetota</taxon>
        <taxon>Actinomycetes</taxon>
        <taxon>Pseudonocardiales</taxon>
        <taxon>Pseudonocardiaceae</taxon>
        <taxon>Actinocrispum</taxon>
    </lineage>
</organism>
<dbReference type="InterPro" id="IPR029068">
    <property type="entry name" value="Glyas_Bleomycin-R_OHBP_Dase"/>
</dbReference>
<comment type="cofactor">
    <cofactor evidence="1 8">
        <name>Fe(2+)</name>
        <dbReference type="ChEBI" id="CHEBI:29033"/>
    </cofactor>
</comment>